<proteinExistence type="predicted"/>
<keyword evidence="4" id="KW-1185">Reference proteome</keyword>
<feature type="domain" description="Response regulatory" evidence="2">
    <location>
        <begin position="1"/>
        <end position="75"/>
    </location>
</feature>
<dbReference type="PROSITE" id="PS50110">
    <property type="entry name" value="RESPONSE_REGULATORY"/>
    <property type="match status" value="1"/>
</dbReference>
<evidence type="ECO:0000256" key="1">
    <source>
        <dbReference type="PROSITE-ProRule" id="PRU00169"/>
    </source>
</evidence>
<organism evidence="3 4">
    <name type="scientific">Nitrosomonas marina</name>
    <dbReference type="NCBI Taxonomy" id="917"/>
    <lineage>
        <taxon>Bacteria</taxon>
        <taxon>Pseudomonadati</taxon>
        <taxon>Pseudomonadota</taxon>
        <taxon>Betaproteobacteria</taxon>
        <taxon>Nitrosomonadales</taxon>
        <taxon>Nitrosomonadaceae</taxon>
        <taxon>Nitrosomonas</taxon>
    </lineage>
</organism>
<reference evidence="4" key="1">
    <citation type="submission" date="2016-10" db="EMBL/GenBank/DDBJ databases">
        <authorList>
            <person name="Varghese N."/>
            <person name="Submissions S."/>
        </authorList>
    </citation>
    <scope>NUCLEOTIDE SEQUENCE [LARGE SCALE GENOMIC DNA]</scope>
    <source>
        <strain evidence="4">Nm71</strain>
    </source>
</reference>
<dbReference type="GO" id="GO:0000160">
    <property type="term" value="P:phosphorelay signal transduction system"/>
    <property type="evidence" value="ECO:0007669"/>
    <property type="project" value="InterPro"/>
</dbReference>
<dbReference type="SUPFAM" id="SSF52172">
    <property type="entry name" value="CheY-like"/>
    <property type="match status" value="1"/>
</dbReference>
<dbReference type="EMBL" id="FOIA01000023">
    <property type="protein sequence ID" value="SET37565.1"/>
    <property type="molecule type" value="Genomic_DNA"/>
</dbReference>
<gene>
    <name evidence="3" type="ORF">SAMN05216326_12350</name>
</gene>
<accession>A0A1I0DYD9</accession>
<name>A0A1I0DYD9_9PROT</name>
<dbReference type="RefSeq" id="WP_090659653.1">
    <property type="nucleotide sequence ID" value="NZ_FOIA01000023.1"/>
</dbReference>
<dbReference type="Proteomes" id="UP000199345">
    <property type="component" value="Unassembled WGS sequence"/>
</dbReference>
<evidence type="ECO:0000313" key="3">
    <source>
        <dbReference type="EMBL" id="SET37565.1"/>
    </source>
</evidence>
<dbReference type="Gene3D" id="3.40.50.2300">
    <property type="match status" value="1"/>
</dbReference>
<evidence type="ECO:0000313" key="4">
    <source>
        <dbReference type="Proteomes" id="UP000199345"/>
    </source>
</evidence>
<evidence type="ECO:0000259" key="2">
    <source>
        <dbReference type="PROSITE" id="PS50110"/>
    </source>
</evidence>
<dbReference type="InterPro" id="IPR011006">
    <property type="entry name" value="CheY-like_superfamily"/>
</dbReference>
<dbReference type="InterPro" id="IPR001789">
    <property type="entry name" value="Sig_transdc_resp-reg_receiver"/>
</dbReference>
<protein>
    <submittedName>
        <fullName evidence="3">Response regulator receiver domain-containing protein</fullName>
    </submittedName>
</protein>
<dbReference type="AlphaFoldDB" id="A0A1I0DYD9"/>
<feature type="modified residue" description="4-aspartylphosphate" evidence="1">
    <location>
        <position position="32"/>
    </location>
</feature>
<dbReference type="OrthoDB" id="5456285at2"/>
<keyword evidence="1" id="KW-0597">Phosphoprotein</keyword>
<sequence length="75" mass="8290">MRVECAADGGEALQAMERTMQNNLLFLLVIVDLHIPEMNGLQLAHAIQANSQYDRPSLLMLVSAGCQFDVAECRN</sequence>